<sequence>MEIIDYIRVWKLFHQYQMLDCLWFCKLRNPDSYLKIYSKSNSISYAYS</sequence>
<gene>
    <name evidence="1" type="ORF">PPENT_87.1.T0390008</name>
</gene>
<dbReference type="EMBL" id="CAJJDO010000039">
    <property type="protein sequence ID" value="CAD8163065.1"/>
    <property type="molecule type" value="Genomic_DNA"/>
</dbReference>
<keyword evidence="2" id="KW-1185">Reference proteome</keyword>
<accession>A0A8S1UDS0</accession>
<dbReference type="Proteomes" id="UP000689195">
    <property type="component" value="Unassembled WGS sequence"/>
</dbReference>
<reference evidence="1" key="1">
    <citation type="submission" date="2021-01" db="EMBL/GenBank/DDBJ databases">
        <authorList>
            <consortium name="Genoscope - CEA"/>
            <person name="William W."/>
        </authorList>
    </citation>
    <scope>NUCLEOTIDE SEQUENCE</scope>
</reference>
<proteinExistence type="predicted"/>
<name>A0A8S1UDS0_9CILI</name>
<evidence type="ECO:0000313" key="2">
    <source>
        <dbReference type="Proteomes" id="UP000689195"/>
    </source>
</evidence>
<evidence type="ECO:0000313" key="1">
    <source>
        <dbReference type="EMBL" id="CAD8163065.1"/>
    </source>
</evidence>
<organism evidence="1 2">
    <name type="scientific">Paramecium pentaurelia</name>
    <dbReference type="NCBI Taxonomy" id="43138"/>
    <lineage>
        <taxon>Eukaryota</taxon>
        <taxon>Sar</taxon>
        <taxon>Alveolata</taxon>
        <taxon>Ciliophora</taxon>
        <taxon>Intramacronucleata</taxon>
        <taxon>Oligohymenophorea</taxon>
        <taxon>Peniculida</taxon>
        <taxon>Parameciidae</taxon>
        <taxon>Paramecium</taxon>
    </lineage>
</organism>
<dbReference type="AlphaFoldDB" id="A0A8S1UDS0"/>
<comment type="caution">
    <text evidence="1">The sequence shown here is derived from an EMBL/GenBank/DDBJ whole genome shotgun (WGS) entry which is preliminary data.</text>
</comment>
<protein>
    <submittedName>
        <fullName evidence="1">Uncharacterized protein</fullName>
    </submittedName>
</protein>